<dbReference type="CDD" id="cd07377">
    <property type="entry name" value="WHTH_GntR"/>
    <property type="match status" value="1"/>
</dbReference>
<dbReference type="Gene3D" id="3.40.1410.10">
    <property type="entry name" value="Chorismate lyase-like"/>
    <property type="match status" value="1"/>
</dbReference>
<dbReference type="InterPro" id="IPR050679">
    <property type="entry name" value="Bact_HTH_transcr_reg"/>
</dbReference>
<dbReference type="InterPro" id="IPR011663">
    <property type="entry name" value="UTRA"/>
</dbReference>
<protein>
    <submittedName>
        <fullName evidence="5">GntR family transcriptional regulator</fullName>
    </submittedName>
</protein>
<dbReference type="GO" id="GO:0045892">
    <property type="term" value="P:negative regulation of DNA-templated transcription"/>
    <property type="evidence" value="ECO:0007669"/>
    <property type="project" value="TreeGrafter"/>
</dbReference>
<keyword evidence="1" id="KW-0805">Transcription regulation</keyword>
<dbReference type="Pfam" id="PF07702">
    <property type="entry name" value="UTRA"/>
    <property type="match status" value="1"/>
</dbReference>
<dbReference type="GO" id="GO:0003677">
    <property type="term" value="F:DNA binding"/>
    <property type="evidence" value="ECO:0007669"/>
    <property type="project" value="UniProtKB-KW"/>
</dbReference>
<keyword evidence="6" id="KW-1185">Reference proteome</keyword>
<evidence type="ECO:0000313" key="5">
    <source>
        <dbReference type="EMBL" id="RBP74783.1"/>
    </source>
</evidence>
<evidence type="ECO:0000313" key="6">
    <source>
        <dbReference type="Proteomes" id="UP000253509"/>
    </source>
</evidence>
<dbReference type="AlphaFoldDB" id="A0A366INY7"/>
<keyword evidence="3" id="KW-0804">Transcription</keyword>
<sequence length="259" mass="29017">MYAELRTRIENGELAEDEQLPPELELAKQFGVSRGTARQAVSRLVLEGLVERTAGRGTFVSSRRLVFTARELLGFTEQIRASGRVPSSQVMDISVVPATEAPHTADFGPSVDQLISLERVRLADGEPIALEHMFLPFPRFAGLRDIHLEDRSVYDTLEEVFGTQLTMGEFSLDIADLNKRQAELLNERVHSAAFVMEGSVRDQLSSTVVSVRAFYRRNKFSFTFSTPRGAHTPMHYAQPRLVLAPTPEAMDPHDLNDEF</sequence>
<dbReference type="SUPFAM" id="SSF64288">
    <property type="entry name" value="Chorismate lyase-like"/>
    <property type="match status" value="1"/>
</dbReference>
<dbReference type="InterPro" id="IPR036390">
    <property type="entry name" value="WH_DNA-bd_sf"/>
</dbReference>
<dbReference type="InterPro" id="IPR028978">
    <property type="entry name" value="Chorismate_lyase_/UTRA_dom_sf"/>
</dbReference>
<evidence type="ECO:0000256" key="1">
    <source>
        <dbReference type="ARBA" id="ARBA00023015"/>
    </source>
</evidence>
<keyword evidence="2" id="KW-0238">DNA-binding</keyword>
<dbReference type="InterPro" id="IPR036388">
    <property type="entry name" value="WH-like_DNA-bd_sf"/>
</dbReference>
<comment type="caution">
    <text evidence="5">The sequence shown here is derived from an EMBL/GenBank/DDBJ whole genome shotgun (WGS) entry which is preliminary data.</text>
</comment>
<organism evidence="5 6">
    <name type="scientific">Brevibacterium celere</name>
    <dbReference type="NCBI Taxonomy" id="225845"/>
    <lineage>
        <taxon>Bacteria</taxon>
        <taxon>Bacillati</taxon>
        <taxon>Actinomycetota</taxon>
        <taxon>Actinomycetes</taxon>
        <taxon>Micrococcales</taxon>
        <taxon>Brevibacteriaceae</taxon>
        <taxon>Brevibacterium</taxon>
    </lineage>
</organism>
<evidence type="ECO:0000256" key="2">
    <source>
        <dbReference type="ARBA" id="ARBA00023125"/>
    </source>
</evidence>
<dbReference type="GO" id="GO:0003700">
    <property type="term" value="F:DNA-binding transcription factor activity"/>
    <property type="evidence" value="ECO:0007669"/>
    <property type="project" value="InterPro"/>
</dbReference>
<dbReference type="PRINTS" id="PR00035">
    <property type="entry name" value="HTHGNTR"/>
</dbReference>
<feature type="domain" description="HTH gntR-type" evidence="4">
    <location>
        <begin position="1"/>
        <end position="63"/>
    </location>
</feature>
<proteinExistence type="predicted"/>
<dbReference type="Pfam" id="PF00392">
    <property type="entry name" value="GntR"/>
    <property type="match status" value="1"/>
</dbReference>
<evidence type="ECO:0000256" key="3">
    <source>
        <dbReference type="ARBA" id="ARBA00023163"/>
    </source>
</evidence>
<dbReference type="PROSITE" id="PS50949">
    <property type="entry name" value="HTH_GNTR"/>
    <property type="match status" value="1"/>
</dbReference>
<evidence type="ECO:0000259" key="4">
    <source>
        <dbReference type="PROSITE" id="PS50949"/>
    </source>
</evidence>
<accession>A0A366INY7</accession>
<dbReference type="SMART" id="SM00866">
    <property type="entry name" value="UTRA"/>
    <property type="match status" value="1"/>
</dbReference>
<reference evidence="5 6" key="1">
    <citation type="submission" date="2018-06" db="EMBL/GenBank/DDBJ databases">
        <title>Freshwater and sediment microbial communities from various areas in North America, analyzing microbe dynamics in response to fracking.</title>
        <authorList>
            <person name="Lamendella R."/>
        </authorList>
    </citation>
    <scope>NUCLEOTIDE SEQUENCE [LARGE SCALE GENOMIC DNA]</scope>
    <source>
        <strain evidence="5 6">3b_TX</strain>
    </source>
</reference>
<dbReference type="SUPFAM" id="SSF46785">
    <property type="entry name" value="Winged helix' DNA-binding domain"/>
    <property type="match status" value="1"/>
</dbReference>
<dbReference type="PANTHER" id="PTHR44846">
    <property type="entry name" value="MANNOSYL-D-GLYCERATE TRANSPORT/METABOLISM SYSTEM REPRESSOR MNGR-RELATED"/>
    <property type="match status" value="1"/>
</dbReference>
<gene>
    <name evidence="5" type="ORF">DFO65_101509</name>
</gene>
<dbReference type="PANTHER" id="PTHR44846:SF1">
    <property type="entry name" value="MANNOSYL-D-GLYCERATE TRANSPORT_METABOLISM SYSTEM REPRESSOR MNGR-RELATED"/>
    <property type="match status" value="1"/>
</dbReference>
<name>A0A366INY7_9MICO</name>
<dbReference type="Gene3D" id="1.10.10.10">
    <property type="entry name" value="Winged helix-like DNA-binding domain superfamily/Winged helix DNA-binding domain"/>
    <property type="match status" value="1"/>
</dbReference>
<dbReference type="Proteomes" id="UP000253509">
    <property type="component" value="Unassembled WGS sequence"/>
</dbReference>
<dbReference type="InterPro" id="IPR000524">
    <property type="entry name" value="Tscrpt_reg_HTH_GntR"/>
</dbReference>
<dbReference type="EMBL" id="QNSB01000001">
    <property type="protein sequence ID" value="RBP74783.1"/>
    <property type="molecule type" value="Genomic_DNA"/>
</dbReference>
<dbReference type="SMART" id="SM00345">
    <property type="entry name" value="HTH_GNTR"/>
    <property type="match status" value="1"/>
</dbReference>